<evidence type="ECO:0000256" key="1">
    <source>
        <dbReference type="SAM" id="MobiDB-lite"/>
    </source>
</evidence>
<reference evidence="2 3" key="1">
    <citation type="submission" date="2024-01" db="EMBL/GenBank/DDBJ databases">
        <authorList>
            <person name="Alioto T."/>
            <person name="Alioto T."/>
            <person name="Gomez Garrido J."/>
        </authorList>
    </citation>
    <scope>NUCLEOTIDE SEQUENCE [LARGE SCALE GENOMIC DNA]</scope>
</reference>
<dbReference type="EMBL" id="CAWUFR010000004">
    <property type="protein sequence ID" value="CAK6950555.1"/>
    <property type="molecule type" value="Genomic_DNA"/>
</dbReference>
<evidence type="ECO:0000313" key="3">
    <source>
        <dbReference type="Proteomes" id="UP001314229"/>
    </source>
</evidence>
<protein>
    <submittedName>
        <fullName evidence="2">Uncharacterized protein</fullName>
    </submittedName>
</protein>
<dbReference type="Proteomes" id="UP001314229">
    <property type="component" value="Unassembled WGS sequence"/>
</dbReference>
<gene>
    <name evidence="2" type="ORF">FSCOSCO3_A037220</name>
</gene>
<name>A0AAV1MUT7_SCOSC</name>
<evidence type="ECO:0000313" key="2">
    <source>
        <dbReference type="EMBL" id="CAK6950555.1"/>
    </source>
</evidence>
<sequence>MTCRYVASKSQGAADTHSLTWDEGDPTMVSQQTRHKVCHHPVTMAPNLAETRRRQGAPCHRGKEKQQRGRIPMLLEVMAWRSRDKPPITERQ</sequence>
<dbReference type="AlphaFoldDB" id="A0AAV1MUT7"/>
<proteinExistence type="predicted"/>
<feature type="region of interest" description="Disordered" evidence="1">
    <location>
        <begin position="51"/>
        <end position="71"/>
    </location>
</feature>
<keyword evidence="3" id="KW-1185">Reference proteome</keyword>
<accession>A0AAV1MUT7</accession>
<comment type="caution">
    <text evidence="2">The sequence shown here is derived from an EMBL/GenBank/DDBJ whole genome shotgun (WGS) entry which is preliminary data.</text>
</comment>
<organism evidence="2 3">
    <name type="scientific">Scomber scombrus</name>
    <name type="common">Atlantic mackerel</name>
    <name type="synonym">Scomber vernalis</name>
    <dbReference type="NCBI Taxonomy" id="13677"/>
    <lineage>
        <taxon>Eukaryota</taxon>
        <taxon>Metazoa</taxon>
        <taxon>Chordata</taxon>
        <taxon>Craniata</taxon>
        <taxon>Vertebrata</taxon>
        <taxon>Euteleostomi</taxon>
        <taxon>Actinopterygii</taxon>
        <taxon>Neopterygii</taxon>
        <taxon>Teleostei</taxon>
        <taxon>Neoteleostei</taxon>
        <taxon>Acanthomorphata</taxon>
        <taxon>Pelagiaria</taxon>
        <taxon>Scombriformes</taxon>
        <taxon>Scombridae</taxon>
        <taxon>Scomber</taxon>
    </lineage>
</organism>